<protein>
    <submittedName>
        <fullName evidence="2">Unannotated protein</fullName>
    </submittedName>
</protein>
<dbReference type="InterPro" id="IPR007060">
    <property type="entry name" value="FtsL/DivIC"/>
</dbReference>
<sequence>MAGDERSSARSPRALILFTVLFIVALMVAPPLQNYFVQRAQISSLQGEVNQARADLEAAQAELARWRDPEYIKSQARDRLHFVMPGERQYIVLGIDDEKSAGDVTAAPVAENFPLGIPWYARLLSSITAVGAGS</sequence>
<dbReference type="AlphaFoldDB" id="A0A6J6DF15"/>
<accession>A0A6J6DF15</accession>
<feature type="transmembrane region" description="Helical" evidence="1">
    <location>
        <begin position="12"/>
        <end position="32"/>
    </location>
</feature>
<dbReference type="Pfam" id="PF04977">
    <property type="entry name" value="DivIC"/>
    <property type="match status" value="1"/>
</dbReference>
<keyword evidence="1" id="KW-0472">Membrane</keyword>
<reference evidence="2" key="1">
    <citation type="submission" date="2020-05" db="EMBL/GenBank/DDBJ databases">
        <authorList>
            <person name="Chiriac C."/>
            <person name="Salcher M."/>
            <person name="Ghai R."/>
            <person name="Kavagutti S V."/>
        </authorList>
    </citation>
    <scope>NUCLEOTIDE SEQUENCE</scope>
</reference>
<gene>
    <name evidence="2" type="ORF">UFOPK1650_00277</name>
</gene>
<evidence type="ECO:0000313" key="2">
    <source>
        <dbReference type="EMBL" id="CAB4562650.1"/>
    </source>
</evidence>
<organism evidence="2">
    <name type="scientific">freshwater metagenome</name>
    <dbReference type="NCBI Taxonomy" id="449393"/>
    <lineage>
        <taxon>unclassified sequences</taxon>
        <taxon>metagenomes</taxon>
        <taxon>ecological metagenomes</taxon>
    </lineage>
</organism>
<dbReference type="EMBL" id="CAEZTJ010000022">
    <property type="protein sequence ID" value="CAB4562650.1"/>
    <property type="molecule type" value="Genomic_DNA"/>
</dbReference>
<keyword evidence="1" id="KW-0812">Transmembrane</keyword>
<name>A0A6J6DF15_9ZZZZ</name>
<evidence type="ECO:0000256" key="1">
    <source>
        <dbReference type="SAM" id="Phobius"/>
    </source>
</evidence>
<proteinExistence type="predicted"/>
<keyword evidence="1" id="KW-1133">Transmembrane helix</keyword>